<evidence type="ECO:0000256" key="1">
    <source>
        <dbReference type="SAM" id="Phobius"/>
    </source>
</evidence>
<gene>
    <name evidence="2" type="ORF">ENM60_05985</name>
</gene>
<dbReference type="AlphaFoldDB" id="A0A7J3Y047"/>
<keyword evidence="1" id="KW-0812">Transmembrane</keyword>
<evidence type="ECO:0000313" key="2">
    <source>
        <dbReference type="EMBL" id="HHP68312.1"/>
    </source>
</evidence>
<name>A0A7J3Y047_9CREN</name>
<reference evidence="2" key="1">
    <citation type="journal article" date="2020" name="mSystems">
        <title>Genome- and Community-Level Interaction Insights into Carbon Utilization and Element Cycling Functions of Hydrothermarchaeota in Hydrothermal Sediment.</title>
        <authorList>
            <person name="Zhou Z."/>
            <person name="Liu Y."/>
            <person name="Xu W."/>
            <person name="Pan J."/>
            <person name="Luo Z.H."/>
            <person name="Li M."/>
        </authorList>
    </citation>
    <scope>NUCLEOTIDE SEQUENCE [LARGE SCALE GENOMIC DNA]</scope>
    <source>
        <strain evidence="2">SpSt-110</strain>
    </source>
</reference>
<accession>A0A7J3Y047</accession>
<feature type="transmembrane region" description="Helical" evidence="1">
    <location>
        <begin position="381"/>
        <end position="403"/>
    </location>
</feature>
<proteinExistence type="predicted"/>
<comment type="caution">
    <text evidence="2">The sequence shown here is derived from an EMBL/GenBank/DDBJ whole genome shotgun (WGS) entry which is preliminary data.</text>
</comment>
<keyword evidence="1" id="KW-1133">Transmembrane helix</keyword>
<organism evidence="2">
    <name type="scientific">Thermogladius calderae</name>
    <dbReference type="NCBI Taxonomy" id="1200300"/>
    <lineage>
        <taxon>Archaea</taxon>
        <taxon>Thermoproteota</taxon>
        <taxon>Thermoprotei</taxon>
        <taxon>Desulfurococcales</taxon>
        <taxon>Desulfurococcaceae</taxon>
        <taxon>Thermogladius</taxon>
    </lineage>
</organism>
<protein>
    <submittedName>
        <fullName evidence="2">Uncharacterized protein</fullName>
    </submittedName>
</protein>
<keyword evidence="1" id="KW-0472">Membrane</keyword>
<sequence length="427" mass="45956">MRSTLGIAMLMVVLLALDFSPIPESQEVCFEGIYMTTSSMIGYFNYTDLYLWSPYVSIEGVLLNHNSFGGVLNISLVYNNIVVAQDQKVVMPNSSTPFYLSANLSNFGVYSVSTYSIIVSLSGLSDNRLLYACTLVKGAVYVSGYNWPVSVWSNSTTQGITVSVMPSIITNNVASPPQIYVYATGLAPLKIYEIEAVYPNIPNNPIHLSTIGSGAYGDLYTTITLPVVTNTSSISIIVYDPATNTSYSSTIWQLTLPSPPRTCVQGIDIGLPSGTLITPVKPTTTTATNTTTATTITKTVTSTTTLTSTWTTTQTLYINSTTTNTVTVTTTVIQNSTLTQTLIVGHNSTQTTTQTIVSTSTVENPILSQASRAASMLASTGYVVVIGFLALTTAVAASISILAHRPLFKTIKRVEEEVGRRIPRKRK</sequence>
<dbReference type="EMBL" id="DRYK01000078">
    <property type="protein sequence ID" value="HHP68312.1"/>
    <property type="molecule type" value="Genomic_DNA"/>
</dbReference>